<feature type="region of interest" description="Disordered" evidence="2">
    <location>
        <begin position="1"/>
        <end position="31"/>
    </location>
</feature>
<accession>A0A7J6LE72</accession>
<comment type="similarity">
    <text evidence="1">Belongs to the unc-93 family.</text>
</comment>
<dbReference type="PANTHER" id="PTHR19444:SF13">
    <property type="entry name" value="PROTEIN UNC-93 HOMOLOG A"/>
    <property type="match status" value="1"/>
</dbReference>
<evidence type="ECO:0000313" key="5">
    <source>
        <dbReference type="Proteomes" id="UP000570595"/>
    </source>
</evidence>
<sequence>MHDPIPATSSAISRGSAIHGGHPTTSAAPFGRKEAPTGHHGVMSGQYGQNIVRYDNAGYWLQICYFTGMSNMILQGGFKAAGTLEATINGDLAFLGNAILYAIFAFGCLLMPRLIRWMELRSQIKFIAFLGGFGYTFYLYFHVRDLSRPTSPTAAAAASGGGMALFNRAEDGDDDGGQLQEEAHAGQQSTGRQNEDKVRDEVVLAFQILPLGGRRVERGSIFSAAGGDSPNTTFYTRLDRNLSRFNGIFYGIFQLHGLVLYPLGAIVANTDDTTDWRQPLFWTVAMLPLAASFVFLMIPPIPKSDLIPGTPPPDVRVWKSITFIVAEKLFRRLAPSIIVNGMVLGFLFGDFGRFFVSPTLGVDSVLIVNASFFCACAIATVGWAKLIEWNKISRRAVILLSMLAQCCFLILHIILYITKTAIATNYIQDPEDPTSWKMVQEPRPYHYVIIISSVILLAIGDSAYESQLPAAVQNAYQSTPLHITANANYKAAQSWGFLIQFSINVIFEKVGGVNPVVSAAIVLVRFCYLIYRLPLRMSPSPVMLKQIPSQSSVHSSSPSCGC</sequence>
<comment type="caution">
    <text evidence="4">The sequence shown here is derived from an EMBL/GenBank/DDBJ whole genome shotgun (WGS) entry which is preliminary data.</text>
</comment>
<evidence type="ECO:0000256" key="3">
    <source>
        <dbReference type="SAM" id="Phobius"/>
    </source>
</evidence>
<keyword evidence="3" id="KW-0472">Membrane</keyword>
<keyword evidence="3" id="KW-0812">Transmembrane</keyword>
<dbReference type="InterPro" id="IPR051951">
    <property type="entry name" value="UNC-93_regulatory"/>
</dbReference>
<dbReference type="PANTHER" id="PTHR19444">
    <property type="entry name" value="UNC-93 RELATED"/>
    <property type="match status" value="1"/>
</dbReference>
<dbReference type="Proteomes" id="UP000570595">
    <property type="component" value="Unassembled WGS sequence"/>
</dbReference>
<evidence type="ECO:0000256" key="1">
    <source>
        <dbReference type="ARBA" id="ARBA00009172"/>
    </source>
</evidence>
<protein>
    <submittedName>
        <fullName evidence="4">Uncharacterized protein</fullName>
    </submittedName>
</protein>
<feature type="transmembrane region" description="Helical" evidence="3">
    <location>
        <begin position="247"/>
        <end position="268"/>
    </location>
</feature>
<name>A0A7J6LE72_PEROL</name>
<feature type="transmembrane region" description="Helical" evidence="3">
    <location>
        <begin position="396"/>
        <end position="417"/>
    </location>
</feature>
<feature type="transmembrane region" description="Helical" evidence="3">
    <location>
        <begin position="362"/>
        <end position="384"/>
    </location>
</feature>
<proteinExistence type="inferred from homology"/>
<gene>
    <name evidence="4" type="ORF">FOZ61_006226</name>
</gene>
<dbReference type="OrthoDB" id="10502255at2759"/>
<feature type="transmembrane region" description="Helical" evidence="3">
    <location>
        <begin position="92"/>
        <end position="112"/>
    </location>
</feature>
<reference evidence="4 5" key="1">
    <citation type="submission" date="2020-04" db="EMBL/GenBank/DDBJ databases">
        <title>Perkinsus olseni comparative genomics.</title>
        <authorList>
            <person name="Bogema D.R."/>
        </authorList>
    </citation>
    <scope>NUCLEOTIDE SEQUENCE [LARGE SCALE GENOMIC DNA]</scope>
    <source>
        <strain evidence="4">ATCC PRA-179</strain>
    </source>
</reference>
<dbReference type="AlphaFoldDB" id="A0A7J6LE72"/>
<keyword evidence="3" id="KW-1133">Transmembrane helix</keyword>
<feature type="transmembrane region" description="Helical" evidence="3">
    <location>
        <begin position="337"/>
        <end position="356"/>
    </location>
</feature>
<dbReference type="InterPro" id="IPR036259">
    <property type="entry name" value="MFS_trans_sf"/>
</dbReference>
<evidence type="ECO:0000256" key="2">
    <source>
        <dbReference type="SAM" id="MobiDB-lite"/>
    </source>
</evidence>
<dbReference type="EMBL" id="JABAHT010000350">
    <property type="protein sequence ID" value="KAF4657534.1"/>
    <property type="molecule type" value="Genomic_DNA"/>
</dbReference>
<dbReference type="SUPFAM" id="SSF103473">
    <property type="entry name" value="MFS general substrate transporter"/>
    <property type="match status" value="1"/>
</dbReference>
<organism evidence="4 5">
    <name type="scientific">Perkinsus olseni</name>
    <name type="common">Perkinsus atlanticus</name>
    <dbReference type="NCBI Taxonomy" id="32597"/>
    <lineage>
        <taxon>Eukaryota</taxon>
        <taxon>Sar</taxon>
        <taxon>Alveolata</taxon>
        <taxon>Perkinsozoa</taxon>
        <taxon>Perkinsea</taxon>
        <taxon>Perkinsida</taxon>
        <taxon>Perkinsidae</taxon>
        <taxon>Perkinsus</taxon>
    </lineage>
</organism>
<evidence type="ECO:0000313" key="4">
    <source>
        <dbReference type="EMBL" id="KAF4657534.1"/>
    </source>
</evidence>
<feature type="region of interest" description="Disordered" evidence="2">
    <location>
        <begin position="174"/>
        <end position="196"/>
    </location>
</feature>
<feature type="transmembrane region" description="Helical" evidence="3">
    <location>
        <begin position="280"/>
        <end position="298"/>
    </location>
</feature>